<name>A0A811G9J7_9GAMM</name>
<dbReference type="PANTHER" id="PTHR37957">
    <property type="entry name" value="BLR7070 PROTEIN"/>
    <property type="match status" value="1"/>
</dbReference>
<dbReference type="SUPFAM" id="SSF101898">
    <property type="entry name" value="NHL repeat"/>
    <property type="match status" value="1"/>
</dbReference>
<reference evidence="2 3" key="1">
    <citation type="submission" date="2020-02" db="EMBL/GenBank/DDBJ databases">
        <authorList>
            <person name="Chaudhuri R."/>
        </authorList>
    </citation>
    <scope>NUCLEOTIDE SEQUENCE [LARGE SCALE GENOMIC DNA]</scope>
    <source>
        <strain evidence="2">SFB21</strain>
    </source>
</reference>
<gene>
    <name evidence="2" type="ORF">SFB21_1490</name>
</gene>
<dbReference type="PROSITE" id="PS51257">
    <property type="entry name" value="PROKAR_LIPOPROTEIN"/>
    <property type="match status" value="1"/>
</dbReference>
<dbReference type="RefSeq" id="WP_174559402.1">
    <property type="nucleotide sequence ID" value="NZ_CADDTS010000025.1"/>
</dbReference>
<dbReference type="Pfam" id="PF13449">
    <property type="entry name" value="Phytase-like"/>
    <property type="match status" value="1"/>
</dbReference>
<dbReference type="EMBL" id="CADDTS010000025">
    <property type="protein sequence ID" value="CAB1214205.1"/>
    <property type="molecule type" value="Genomic_DNA"/>
</dbReference>
<feature type="domain" description="Phytase-like" evidence="1">
    <location>
        <begin position="117"/>
        <end position="472"/>
    </location>
</feature>
<evidence type="ECO:0000313" key="3">
    <source>
        <dbReference type="Proteomes" id="UP000489961"/>
    </source>
</evidence>
<evidence type="ECO:0000259" key="1">
    <source>
        <dbReference type="Pfam" id="PF13449"/>
    </source>
</evidence>
<dbReference type="PANTHER" id="PTHR37957:SF1">
    <property type="entry name" value="PHYTASE-LIKE DOMAIN-CONTAINING PROTEIN"/>
    <property type="match status" value="1"/>
</dbReference>
<evidence type="ECO:0000313" key="2">
    <source>
        <dbReference type="EMBL" id="CAB1214205.1"/>
    </source>
</evidence>
<sequence>MKQNLLVIGVLSAVALVGCGSDNDNDQQSSSIKTLTAEKNLSFGDSTCWLGGSAKVSGQDKNANGILDNAEIEQTTPSCITENKFALGVPLSYEVMENLKGIADGAKPGNTIEFRRGGFGSDLVAHPTNKNQYYAITDRGPNADYNLNKDNGKMFPDPSYVPRIGLFEVQTNGTVKKLKEILLKDRNGTAISGLPNANYGATKEAAYDIQGKLLAQQTNEYGLDPEGLVAMADGSFWVSDEYGPHIVHYDANGVEIDRINAFEQDTRRVGGYLLPAEFANRRPNRGMEGLTITPDGKTLVGIMQSTMDNPSTAVNKSDLTRIVTIDLSSKKVKQYLYKQEGGAKAYSNSAITALSSTSFLVLERDGDFYRDNPAAFKRVYKIDLRSATDLESIAENSNLKQDAKLGLTIDGQTLEQYVLAQGWDGLKALGIVPPVKTLVLDMIAKVKFPHDKMEGLWLIDNKHLGLINDDDFALWVTNGVLEQKYLDADKKQIDTNTLYVIDGLDLNPIP</sequence>
<protein>
    <recommendedName>
        <fullName evidence="1">Phytase-like domain-containing protein</fullName>
    </recommendedName>
</protein>
<comment type="caution">
    <text evidence="2">The sequence shown here is derived from an EMBL/GenBank/DDBJ whole genome shotgun (WGS) entry which is preliminary data.</text>
</comment>
<dbReference type="InterPro" id="IPR027372">
    <property type="entry name" value="Phytase-like_dom"/>
</dbReference>
<proteinExistence type="predicted"/>
<dbReference type="AlphaFoldDB" id="A0A811G9J7"/>
<organism evidence="2 3">
    <name type="scientific">Acinetobacter bouvetii</name>
    <dbReference type="NCBI Taxonomy" id="202951"/>
    <lineage>
        <taxon>Bacteria</taxon>
        <taxon>Pseudomonadati</taxon>
        <taxon>Pseudomonadota</taxon>
        <taxon>Gammaproteobacteria</taxon>
        <taxon>Moraxellales</taxon>
        <taxon>Moraxellaceae</taxon>
        <taxon>Acinetobacter</taxon>
    </lineage>
</organism>
<dbReference type="Proteomes" id="UP000489961">
    <property type="component" value="Unassembled WGS sequence"/>
</dbReference>
<accession>A0A811G9J7</accession>